<evidence type="ECO:0000313" key="7">
    <source>
        <dbReference type="Proteomes" id="UP000054007"/>
    </source>
</evidence>
<dbReference type="PROSITE" id="PS01360">
    <property type="entry name" value="ZF_MYND_1"/>
    <property type="match status" value="1"/>
</dbReference>
<evidence type="ECO:0000256" key="2">
    <source>
        <dbReference type="ARBA" id="ARBA00022771"/>
    </source>
</evidence>
<dbReference type="OrthoDB" id="341421at2759"/>
<evidence type="ECO:0000256" key="3">
    <source>
        <dbReference type="ARBA" id="ARBA00022833"/>
    </source>
</evidence>
<keyword evidence="3" id="KW-0862">Zinc</keyword>
<proteinExistence type="predicted"/>
<dbReference type="AlphaFoldDB" id="A0A0D7BNB9"/>
<dbReference type="GO" id="GO:0008270">
    <property type="term" value="F:zinc ion binding"/>
    <property type="evidence" value="ECO:0007669"/>
    <property type="project" value="UniProtKB-KW"/>
</dbReference>
<dbReference type="SUPFAM" id="SSF144232">
    <property type="entry name" value="HIT/MYND zinc finger-like"/>
    <property type="match status" value="1"/>
</dbReference>
<gene>
    <name evidence="6" type="ORF">CYLTODRAFT_440904</name>
</gene>
<keyword evidence="2 4" id="KW-0863">Zinc-finger</keyword>
<evidence type="ECO:0000313" key="6">
    <source>
        <dbReference type="EMBL" id="KIY71962.1"/>
    </source>
</evidence>
<name>A0A0D7BNB9_9AGAR</name>
<dbReference type="STRING" id="1314674.A0A0D7BNB9"/>
<dbReference type="InterPro" id="IPR002893">
    <property type="entry name" value="Znf_MYND"/>
</dbReference>
<evidence type="ECO:0000256" key="1">
    <source>
        <dbReference type="ARBA" id="ARBA00022723"/>
    </source>
</evidence>
<evidence type="ECO:0000256" key="4">
    <source>
        <dbReference type="PROSITE-ProRule" id="PRU00134"/>
    </source>
</evidence>
<feature type="domain" description="MYND-type" evidence="5">
    <location>
        <begin position="250"/>
        <end position="291"/>
    </location>
</feature>
<evidence type="ECO:0000259" key="5">
    <source>
        <dbReference type="PROSITE" id="PS50865"/>
    </source>
</evidence>
<keyword evidence="7" id="KW-1185">Reference proteome</keyword>
<dbReference type="EMBL" id="KN880448">
    <property type="protein sequence ID" value="KIY71962.1"/>
    <property type="molecule type" value="Genomic_DNA"/>
</dbReference>
<sequence length="296" mass="32754">MSDAKILKECIALADELATILRLGNPLPANQDFSADEREALLACRKSARMKNVVSSSPAMDCLRMAISSKYLPALATAIVTTSPVTQPQAYAAYIQRFVTLLPASSNPYLRKFFREALLSAQFVDTIAERFLDGTMDNNLVLQGATARILCEAMWWSDPSRGDDKNACFDAALRDKLEAKVSGYVEQHESGVESAPEAKPAKEAAHNTVMVELKKTLISVRFLSFNGDAAYINGVRNLMEQDTPGEQGMCQVCYATDDDEDLLRCSRCKDITYCSPDCQKIGWGKGHRLRCFTYSF</sequence>
<dbReference type="Gene3D" id="6.10.140.2220">
    <property type="match status" value="1"/>
</dbReference>
<dbReference type="Proteomes" id="UP000054007">
    <property type="component" value="Unassembled WGS sequence"/>
</dbReference>
<keyword evidence="1" id="KW-0479">Metal-binding</keyword>
<protein>
    <recommendedName>
        <fullName evidence="5">MYND-type domain-containing protein</fullName>
    </recommendedName>
</protein>
<organism evidence="6 7">
    <name type="scientific">Cylindrobasidium torrendii FP15055 ss-10</name>
    <dbReference type="NCBI Taxonomy" id="1314674"/>
    <lineage>
        <taxon>Eukaryota</taxon>
        <taxon>Fungi</taxon>
        <taxon>Dikarya</taxon>
        <taxon>Basidiomycota</taxon>
        <taxon>Agaricomycotina</taxon>
        <taxon>Agaricomycetes</taxon>
        <taxon>Agaricomycetidae</taxon>
        <taxon>Agaricales</taxon>
        <taxon>Marasmiineae</taxon>
        <taxon>Physalacriaceae</taxon>
        <taxon>Cylindrobasidium</taxon>
    </lineage>
</organism>
<accession>A0A0D7BNB9</accession>
<reference evidence="6 7" key="1">
    <citation type="journal article" date="2015" name="Fungal Genet. Biol.">
        <title>Evolution of novel wood decay mechanisms in Agaricales revealed by the genome sequences of Fistulina hepatica and Cylindrobasidium torrendii.</title>
        <authorList>
            <person name="Floudas D."/>
            <person name="Held B.W."/>
            <person name="Riley R."/>
            <person name="Nagy L.G."/>
            <person name="Koehler G."/>
            <person name="Ransdell A.S."/>
            <person name="Younus H."/>
            <person name="Chow J."/>
            <person name="Chiniquy J."/>
            <person name="Lipzen A."/>
            <person name="Tritt A."/>
            <person name="Sun H."/>
            <person name="Haridas S."/>
            <person name="LaButti K."/>
            <person name="Ohm R.A."/>
            <person name="Kues U."/>
            <person name="Blanchette R.A."/>
            <person name="Grigoriev I.V."/>
            <person name="Minto R.E."/>
            <person name="Hibbett D.S."/>
        </authorList>
    </citation>
    <scope>NUCLEOTIDE SEQUENCE [LARGE SCALE GENOMIC DNA]</scope>
    <source>
        <strain evidence="6 7">FP15055 ss-10</strain>
    </source>
</reference>
<dbReference type="PROSITE" id="PS50865">
    <property type="entry name" value="ZF_MYND_2"/>
    <property type="match status" value="1"/>
</dbReference>
<dbReference type="Pfam" id="PF01753">
    <property type="entry name" value="zf-MYND"/>
    <property type="match status" value="1"/>
</dbReference>